<sequence>MIWQEFSHSSLALIEAAEAARASLAQRCTIPPSPSRGPAPTTIDVTRVPRREAAFVYVARLLGFRTEQGKILLKVGFSGDPRRRSAELNAAFPTIVPLRWRMIRQWQMQDLMQAYRCEQAILTWAERRQFSCGGEFLLIAETDVQICEGYCQQVVGKARSVTDSPTNVGKSEVVRRQRPRRSKAAGRSTGKKKVKRIRRAGRRVELPSQR</sequence>
<accession>A0ABR6NKT0</accession>
<keyword evidence="4" id="KW-1185">Reference proteome</keyword>
<reference evidence="3 4" key="1">
    <citation type="submission" date="2020-08" db="EMBL/GenBank/DDBJ databases">
        <title>Exploring microbial biodiversity for novel pathways involved in the catabolism of aromatic compounds derived from lignin.</title>
        <authorList>
            <person name="Elkins J."/>
        </authorList>
    </citation>
    <scope>NUCLEOTIDE SEQUENCE [LARGE SCALE GENOMIC DNA]</scope>
    <source>
        <strain evidence="3 4">B1D3A</strain>
    </source>
</reference>
<proteinExistence type="predicted"/>
<comment type="caution">
    <text evidence="3">The sequence shown here is derived from an EMBL/GenBank/DDBJ whole genome shotgun (WGS) entry which is preliminary data.</text>
</comment>
<evidence type="ECO:0000313" key="4">
    <source>
        <dbReference type="Proteomes" id="UP001138540"/>
    </source>
</evidence>
<feature type="region of interest" description="Disordered" evidence="1">
    <location>
        <begin position="161"/>
        <end position="210"/>
    </location>
</feature>
<feature type="domain" description="Bacteriophage T5 Orf172 DNA-binding" evidence="2">
    <location>
        <begin position="56"/>
        <end position="144"/>
    </location>
</feature>
<dbReference type="Pfam" id="PF10544">
    <property type="entry name" value="T5orf172"/>
    <property type="match status" value="1"/>
</dbReference>
<dbReference type="InterPro" id="IPR018306">
    <property type="entry name" value="Phage_T5_Orf172_DNA-bd"/>
</dbReference>
<dbReference type="RefSeq" id="WP_184156562.1">
    <property type="nucleotide sequence ID" value="NZ_JACHKA010000001.1"/>
</dbReference>
<dbReference type="EMBL" id="JACHKA010000001">
    <property type="protein sequence ID" value="MBB5987875.1"/>
    <property type="molecule type" value="Genomic_DNA"/>
</dbReference>
<evidence type="ECO:0000313" key="3">
    <source>
        <dbReference type="EMBL" id="MBB5987875.1"/>
    </source>
</evidence>
<evidence type="ECO:0000259" key="2">
    <source>
        <dbReference type="Pfam" id="PF10544"/>
    </source>
</evidence>
<feature type="compositionally biased region" description="Basic residues" evidence="1">
    <location>
        <begin position="176"/>
        <end position="201"/>
    </location>
</feature>
<organism evidence="3 4">
    <name type="scientific">Sphingobium lignivorans</name>
    <dbReference type="NCBI Taxonomy" id="2735886"/>
    <lineage>
        <taxon>Bacteria</taxon>
        <taxon>Pseudomonadati</taxon>
        <taxon>Pseudomonadota</taxon>
        <taxon>Alphaproteobacteria</taxon>
        <taxon>Sphingomonadales</taxon>
        <taxon>Sphingomonadaceae</taxon>
        <taxon>Sphingobium</taxon>
    </lineage>
</organism>
<gene>
    <name evidence="3" type="ORF">HNP60_003849</name>
</gene>
<dbReference type="Proteomes" id="UP001138540">
    <property type="component" value="Unassembled WGS sequence"/>
</dbReference>
<protein>
    <recommendedName>
        <fullName evidence="2">Bacteriophage T5 Orf172 DNA-binding domain-containing protein</fullName>
    </recommendedName>
</protein>
<name>A0ABR6NKT0_9SPHN</name>
<evidence type="ECO:0000256" key="1">
    <source>
        <dbReference type="SAM" id="MobiDB-lite"/>
    </source>
</evidence>